<evidence type="ECO:0000313" key="3">
    <source>
        <dbReference type="Proteomes" id="UP000572212"/>
    </source>
</evidence>
<name>A0A841RJP2_9BACI</name>
<accession>A0A841RJP2</accession>
<organism evidence="2 3">
    <name type="scientific">Gracilibacillus halotolerans</name>
    <dbReference type="NCBI Taxonomy" id="74386"/>
    <lineage>
        <taxon>Bacteria</taxon>
        <taxon>Bacillati</taxon>
        <taxon>Bacillota</taxon>
        <taxon>Bacilli</taxon>
        <taxon>Bacillales</taxon>
        <taxon>Bacillaceae</taxon>
        <taxon>Gracilibacillus</taxon>
    </lineage>
</organism>
<evidence type="ECO:0000256" key="1">
    <source>
        <dbReference type="SAM" id="MobiDB-lite"/>
    </source>
</evidence>
<reference evidence="2 3" key="1">
    <citation type="submission" date="2020-08" db="EMBL/GenBank/DDBJ databases">
        <title>Genomic Encyclopedia of Type Strains, Phase IV (KMG-IV): sequencing the most valuable type-strain genomes for metagenomic binning, comparative biology and taxonomic classification.</title>
        <authorList>
            <person name="Goeker M."/>
        </authorList>
    </citation>
    <scope>NUCLEOTIDE SEQUENCE [LARGE SCALE GENOMIC DNA]</scope>
    <source>
        <strain evidence="2 3">DSM 11805</strain>
    </source>
</reference>
<gene>
    <name evidence="2" type="ORF">GGQ92_000973</name>
</gene>
<protein>
    <submittedName>
        <fullName evidence="2">Uncharacterized protein</fullName>
    </submittedName>
</protein>
<proteinExistence type="predicted"/>
<evidence type="ECO:0000313" key="2">
    <source>
        <dbReference type="EMBL" id="MBB6512192.1"/>
    </source>
</evidence>
<dbReference type="AlphaFoldDB" id="A0A841RJP2"/>
<keyword evidence="3" id="KW-1185">Reference proteome</keyword>
<feature type="compositionally biased region" description="Basic and acidic residues" evidence="1">
    <location>
        <begin position="21"/>
        <end position="38"/>
    </location>
</feature>
<feature type="region of interest" description="Disordered" evidence="1">
    <location>
        <begin position="1"/>
        <end position="41"/>
    </location>
</feature>
<comment type="caution">
    <text evidence="2">The sequence shown here is derived from an EMBL/GenBank/DDBJ whole genome shotgun (WGS) entry which is preliminary data.</text>
</comment>
<sequence>MSPIAISADTSTPDQVEDAIELPRNDKTDRTMPEKNHLNEINSDTDSRAYKIELGMNPTEKLTIVSQKNYDIVITDSNGNTIKLLPIL</sequence>
<dbReference type="Proteomes" id="UP000572212">
    <property type="component" value="Unassembled WGS sequence"/>
</dbReference>
<dbReference type="EMBL" id="JACHON010000002">
    <property type="protein sequence ID" value="MBB6512192.1"/>
    <property type="molecule type" value="Genomic_DNA"/>
</dbReference>
<dbReference type="RefSeq" id="WP_184245170.1">
    <property type="nucleotide sequence ID" value="NZ_BAAACU010000002.1"/>
</dbReference>